<dbReference type="Gene3D" id="2.60.40.1120">
    <property type="entry name" value="Carboxypeptidase-like, regulatory domain"/>
    <property type="match status" value="1"/>
</dbReference>
<accession>A0A3M0A5S0</accession>
<dbReference type="Pfam" id="PF13715">
    <property type="entry name" value="CarbopepD_reg_2"/>
    <property type="match status" value="1"/>
</dbReference>
<evidence type="ECO:0000313" key="3">
    <source>
        <dbReference type="EMBL" id="RMA78138.1"/>
    </source>
</evidence>
<sequence length="500" mass="55288">MKYINSIIILVAFLIFSSCSEEKIDGTSEVYGTITGKVVSADAFVPLENVKVFSSPTSSTVFTDAEGKFTIKNIKIGEYSLQTQMDGYLSKFEAVTVNKNLNSEVVFELTKNTGANQPPSAPLAIAPLDNALGENLSTKLEWNATDSNNDILTYEITVRNDKNTTIAKFSDIKVKELVLTNLLYGSKYFWQVSVTDSKSKPVLSQVFTFSTLAFPTTRFLIVKKINSNNVIFAASQDKTSYQITSLENNSWRPRKNNQSDKIAFIQSNGAQNHIFIMNSDGSNKTKVTNSVPIAGFNPDYIGFSWNSSGNKIIYPNFDKLYEIGSDGSGLRKIFQTPNGKFISECDWSSDGTKIAIKVNDSNGYKAEIYVINSSGVVISTILPEQTGAIGGLNLSITGKKLLYTKDVAEYESSNYRQLDTRIFEYNFITAATLQITTEKIGGTNDLDARYSPNEAEVIFVNTSNDGVSEKNILKMELYISGNAALKREVLFSGNFMPDWE</sequence>
<dbReference type="SUPFAM" id="SSF49265">
    <property type="entry name" value="Fibronectin type III"/>
    <property type="match status" value="1"/>
</dbReference>
<dbReference type="PROSITE" id="PS50853">
    <property type="entry name" value="FN3"/>
    <property type="match status" value="1"/>
</dbReference>
<protein>
    <submittedName>
        <fullName evidence="3">Carboxypeptidase-like protein</fullName>
    </submittedName>
</protein>
<dbReference type="SUPFAM" id="SSF82171">
    <property type="entry name" value="DPP6 N-terminal domain-like"/>
    <property type="match status" value="1"/>
</dbReference>
<keyword evidence="3" id="KW-0378">Hydrolase</keyword>
<dbReference type="SUPFAM" id="SSF49464">
    <property type="entry name" value="Carboxypeptidase regulatory domain-like"/>
    <property type="match status" value="1"/>
</dbReference>
<evidence type="ECO:0000313" key="4">
    <source>
        <dbReference type="Proteomes" id="UP000280368"/>
    </source>
</evidence>
<feature type="signal peptide" evidence="1">
    <location>
        <begin position="1"/>
        <end position="20"/>
    </location>
</feature>
<gene>
    <name evidence="3" type="ORF">BC961_0512</name>
</gene>
<dbReference type="InterPro" id="IPR011042">
    <property type="entry name" value="6-blade_b-propeller_TolB-like"/>
</dbReference>
<dbReference type="PROSITE" id="PS51257">
    <property type="entry name" value="PROKAR_LIPOPROTEIN"/>
    <property type="match status" value="1"/>
</dbReference>
<keyword evidence="4" id="KW-1185">Reference proteome</keyword>
<dbReference type="EMBL" id="REFH01000007">
    <property type="protein sequence ID" value="RMA78138.1"/>
    <property type="molecule type" value="Genomic_DNA"/>
</dbReference>
<dbReference type="OrthoDB" id="9815657at2"/>
<dbReference type="InterPro" id="IPR013783">
    <property type="entry name" value="Ig-like_fold"/>
</dbReference>
<dbReference type="InterPro" id="IPR003961">
    <property type="entry name" value="FN3_dom"/>
</dbReference>
<dbReference type="Gene3D" id="2.120.10.30">
    <property type="entry name" value="TolB, C-terminal domain"/>
    <property type="match status" value="1"/>
</dbReference>
<dbReference type="AlphaFoldDB" id="A0A3M0A5S0"/>
<keyword evidence="1" id="KW-0732">Signal</keyword>
<keyword evidence="3" id="KW-0645">Protease</keyword>
<dbReference type="RefSeq" id="WP_121924255.1">
    <property type="nucleotide sequence ID" value="NZ_CBCSGA010000012.1"/>
</dbReference>
<evidence type="ECO:0000256" key="1">
    <source>
        <dbReference type="SAM" id="SignalP"/>
    </source>
</evidence>
<name>A0A3M0A5S0_9FLAO</name>
<dbReference type="InterPro" id="IPR036116">
    <property type="entry name" value="FN3_sf"/>
</dbReference>
<dbReference type="GO" id="GO:0004180">
    <property type="term" value="F:carboxypeptidase activity"/>
    <property type="evidence" value="ECO:0007669"/>
    <property type="project" value="UniProtKB-KW"/>
</dbReference>
<dbReference type="Gene3D" id="2.60.40.10">
    <property type="entry name" value="Immunoglobulins"/>
    <property type="match status" value="1"/>
</dbReference>
<organism evidence="3 4">
    <name type="scientific">Flavobacterium weaverense</name>
    <dbReference type="NCBI Taxonomy" id="271156"/>
    <lineage>
        <taxon>Bacteria</taxon>
        <taxon>Pseudomonadati</taxon>
        <taxon>Bacteroidota</taxon>
        <taxon>Flavobacteriia</taxon>
        <taxon>Flavobacteriales</taxon>
        <taxon>Flavobacteriaceae</taxon>
        <taxon>Flavobacterium</taxon>
    </lineage>
</organism>
<keyword evidence="3" id="KW-0121">Carboxypeptidase</keyword>
<feature type="chain" id="PRO_5018152620" evidence="1">
    <location>
        <begin position="21"/>
        <end position="500"/>
    </location>
</feature>
<reference evidence="3 4" key="1">
    <citation type="submission" date="2018-10" db="EMBL/GenBank/DDBJ databases">
        <title>Genomic Encyclopedia of Archaeal and Bacterial Type Strains, Phase II (KMG-II): from individual species to whole genera.</title>
        <authorList>
            <person name="Goeker M."/>
        </authorList>
    </citation>
    <scope>NUCLEOTIDE SEQUENCE [LARGE SCALE GENOMIC DNA]</scope>
    <source>
        <strain evidence="3 4">DSM 19727</strain>
    </source>
</reference>
<feature type="domain" description="Fibronectin type-III" evidence="2">
    <location>
        <begin position="118"/>
        <end position="214"/>
    </location>
</feature>
<evidence type="ECO:0000259" key="2">
    <source>
        <dbReference type="PROSITE" id="PS50853"/>
    </source>
</evidence>
<dbReference type="InterPro" id="IPR008969">
    <property type="entry name" value="CarboxyPept-like_regulatory"/>
</dbReference>
<dbReference type="Proteomes" id="UP000280368">
    <property type="component" value="Unassembled WGS sequence"/>
</dbReference>
<proteinExistence type="predicted"/>
<comment type="caution">
    <text evidence="3">The sequence shown here is derived from an EMBL/GenBank/DDBJ whole genome shotgun (WGS) entry which is preliminary data.</text>
</comment>